<organism evidence="2 3">
    <name type="scientific">Mucilaginibacter pallidiroseus</name>
    <dbReference type="NCBI Taxonomy" id="2599295"/>
    <lineage>
        <taxon>Bacteria</taxon>
        <taxon>Pseudomonadati</taxon>
        <taxon>Bacteroidota</taxon>
        <taxon>Sphingobacteriia</taxon>
        <taxon>Sphingobacteriales</taxon>
        <taxon>Sphingobacteriaceae</taxon>
        <taxon>Mucilaginibacter</taxon>
    </lineage>
</organism>
<feature type="transmembrane region" description="Helical" evidence="1">
    <location>
        <begin position="99"/>
        <end position="117"/>
    </location>
</feature>
<dbReference type="InterPro" id="IPR004891">
    <property type="entry name" value="Mercury-R_MerC"/>
</dbReference>
<name>A0A563U3G8_9SPHI</name>
<sequence length="147" mass="16102">MKKSRAFKLDNIGMTASTLCAIHCAAVPVFFSSLPVLGLDFLANRWIEWFMIGVAMVVGVSAIWPGYFKHHRKLLPFALFISGFAIILIGHLFGHNSLAEAIVVPIGGITIAVAHFINYKYIGTCNSANNVFHIKHSHDTVNPPANI</sequence>
<dbReference type="AlphaFoldDB" id="A0A563U3G8"/>
<dbReference type="OrthoDB" id="5966279at2"/>
<gene>
    <name evidence="2" type="ORF">FPZ43_16500</name>
</gene>
<evidence type="ECO:0000313" key="3">
    <source>
        <dbReference type="Proteomes" id="UP000320042"/>
    </source>
</evidence>
<comment type="caution">
    <text evidence="2">The sequence shown here is derived from an EMBL/GenBank/DDBJ whole genome shotgun (WGS) entry which is preliminary data.</text>
</comment>
<reference evidence="2 3" key="1">
    <citation type="submission" date="2019-07" db="EMBL/GenBank/DDBJ databases">
        <authorList>
            <person name="Kim J."/>
        </authorList>
    </citation>
    <scope>NUCLEOTIDE SEQUENCE [LARGE SCALE GENOMIC DNA]</scope>
    <source>
        <strain evidence="3">dk17</strain>
    </source>
</reference>
<feature type="transmembrane region" description="Helical" evidence="1">
    <location>
        <begin position="12"/>
        <end position="34"/>
    </location>
</feature>
<evidence type="ECO:0000256" key="1">
    <source>
        <dbReference type="SAM" id="Phobius"/>
    </source>
</evidence>
<evidence type="ECO:0000313" key="2">
    <source>
        <dbReference type="EMBL" id="TWR25880.1"/>
    </source>
</evidence>
<feature type="transmembrane region" description="Helical" evidence="1">
    <location>
        <begin position="46"/>
        <end position="67"/>
    </location>
</feature>
<dbReference type="GO" id="GO:0016020">
    <property type="term" value="C:membrane"/>
    <property type="evidence" value="ECO:0007669"/>
    <property type="project" value="InterPro"/>
</dbReference>
<keyword evidence="1" id="KW-1133">Transmembrane helix</keyword>
<dbReference type="EMBL" id="VOEJ01000008">
    <property type="protein sequence ID" value="TWR25880.1"/>
    <property type="molecule type" value="Genomic_DNA"/>
</dbReference>
<feature type="transmembrane region" description="Helical" evidence="1">
    <location>
        <begin position="74"/>
        <end position="93"/>
    </location>
</feature>
<dbReference type="GO" id="GO:0015097">
    <property type="term" value="F:mercury ion transmembrane transporter activity"/>
    <property type="evidence" value="ECO:0007669"/>
    <property type="project" value="InterPro"/>
</dbReference>
<keyword evidence="1" id="KW-0472">Membrane</keyword>
<protein>
    <submittedName>
        <fullName evidence="2">MerC domain-containing protein</fullName>
    </submittedName>
</protein>
<dbReference type="Proteomes" id="UP000320042">
    <property type="component" value="Unassembled WGS sequence"/>
</dbReference>
<dbReference type="Pfam" id="PF03203">
    <property type="entry name" value="MerC"/>
    <property type="match status" value="1"/>
</dbReference>
<keyword evidence="3" id="KW-1185">Reference proteome</keyword>
<proteinExistence type="predicted"/>
<dbReference type="RefSeq" id="WP_146383038.1">
    <property type="nucleotide sequence ID" value="NZ_VOEJ01000008.1"/>
</dbReference>
<accession>A0A563U3G8</accession>
<keyword evidence="1" id="KW-0812">Transmembrane</keyword>